<comment type="similarity">
    <text evidence="1">Belongs to the universal stress protein A family.</text>
</comment>
<dbReference type="EMBL" id="VFOW01000001">
    <property type="protein sequence ID" value="TQL74822.1"/>
    <property type="molecule type" value="Genomic_DNA"/>
</dbReference>
<reference evidence="4 5" key="1">
    <citation type="submission" date="2019-06" db="EMBL/GenBank/DDBJ databases">
        <title>Sequencing the genomes of 1000 actinobacteria strains.</title>
        <authorList>
            <person name="Klenk H.-P."/>
        </authorList>
    </citation>
    <scope>NUCLEOTIDE SEQUENCE [LARGE SCALE GENOMIC DNA]</scope>
    <source>
        <strain evidence="4 5">DSM 45928</strain>
    </source>
</reference>
<dbReference type="OrthoDB" id="3472822at2"/>
<evidence type="ECO:0000256" key="1">
    <source>
        <dbReference type="ARBA" id="ARBA00008791"/>
    </source>
</evidence>
<dbReference type="PRINTS" id="PR01438">
    <property type="entry name" value="UNVRSLSTRESS"/>
</dbReference>
<evidence type="ECO:0000313" key="5">
    <source>
        <dbReference type="Proteomes" id="UP000317043"/>
    </source>
</evidence>
<evidence type="ECO:0000259" key="3">
    <source>
        <dbReference type="Pfam" id="PF00582"/>
    </source>
</evidence>
<dbReference type="Pfam" id="PF00582">
    <property type="entry name" value="Usp"/>
    <property type="match status" value="1"/>
</dbReference>
<dbReference type="CDD" id="cd00293">
    <property type="entry name" value="USP-like"/>
    <property type="match status" value="1"/>
</dbReference>
<accession>A0A543AQG1</accession>
<dbReference type="InterPro" id="IPR006016">
    <property type="entry name" value="UspA"/>
</dbReference>
<evidence type="ECO:0000256" key="2">
    <source>
        <dbReference type="SAM" id="MobiDB-lite"/>
    </source>
</evidence>
<feature type="region of interest" description="Disordered" evidence="2">
    <location>
        <begin position="152"/>
        <end position="180"/>
    </location>
</feature>
<name>A0A543AQG1_9ACTN</name>
<organism evidence="4 5">
    <name type="scientific">Stackebrandtia endophytica</name>
    <dbReference type="NCBI Taxonomy" id="1496996"/>
    <lineage>
        <taxon>Bacteria</taxon>
        <taxon>Bacillati</taxon>
        <taxon>Actinomycetota</taxon>
        <taxon>Actinomycetes</taxon>
        <taxon>Glycomycetales</taxon>
        <taxon>Glycomycetaceae</taxon>
        <taxon>Stackebrandtia</taxon>
    </lineage>
</organism>
<proteinExistence type="inferred from homology"/>
<dbReference type="InterPro" id="IPR006015">
    <property type="entry name" value="Universal_stress_UspA"/>
</dbReference>
<gene>
    <name evidence="4" type="ORF">FB566_0310</name>
</gene>
<feature type="domain" description="UspA" evidence="3">
    <location>
        <begin position="4"/>
        <end position="143"/>
    </location>
</feature>
<comment type="caution">
    <text evidence="4">The sequence shown here is derived from an EMBL/GenBank/DDBJ whole genome shotgun (WGS) entry which is preliminary data.</text>
</comment>
<dbReference type="SUPFAM" id="SSF52402">
    <property type="entry name" value="Adenine nucleotide alpha hydrolases-like"/>
    <property type="match status" value="1"/>
</dbReference>
<dbReference type="InParanoid" id="A0A543AQG1"/>
<sequence>MAGQKIVVGVDGSEGGRRALTWALNAQPLDAPVEAVMAWQREVNDAAMIGGTIAITDPEEERKRAEVVLANEIEDAVSAVGSDRRVTGQVILGIPGVVLAEAAHDAYMLILGSHGHGRLHHAFLGSVTEECIRQAKCPVLVIPVPQEENGSELPVTRGGWSLPTDHAARISRRPRSPGRR</sequence>
<evidence type="ECO:0000313" key="4">
    <source>
        <dbReference type="EMBL" id="TQL74822.1"/>
    </source>
</evidence>
<dbReference type="AlphaFoldDB" id="A0A543AQG1"/>
<feature type="compositionally biased region" description="Basic residues" evidence="2">
    <location>
        <begin position="169"/>
        <end position="180"/>
    </location>
</feature>
<dbReference type="InterPro" id="IPR014729">
    <property type="entry name" value="Rossmann-like_a/b/a_fold"/>
</dbReference>
<dbReference type="Gene3D" id="3.40.50.620">
    <property type="entry name" value="HUPs"/>
    <property type="match status" value="1"/>
</dbReference>
<keyword evidence="5" id="KW-1185">Reference proteome</keyword>
<dbReference type="RefSeq" id="WP_142034213.1">
    <property type="nucleotide sequence ID" value="NZ_JBHTGS010000002.1"/>
</dbReference>
<dbReference type="Proteomes" id="UP000317043">
    <property type="component" value="Unassembled WGS sequence"/>
</dbReference>
<protein>
    <submittedName>
        <fullName evidence="4">Nucleotide-binding universal stress UspA family protein</fullName>
    </submittedName>
</protein>
<dbReference type="PANTHER" id="PTHR46553:SF3">
    <property type="entry name" value="ADENINE NUCLEOTIDE ALPHA HYDROLASES-LIKE SUPERFAMILY PROTEIN"/>
    <property type="match status" value="1"/>
</dbReference>
<dbReference type="PANTHER" id="PTHR46553">
    <property type="entry name" value="ADENINE NUCLEOTIDE ALPHA HYDROLASES-LIKE SUPERFAMILY PROTEIN"/>
    <property type="match status" value="1"/>
</dbReference>